<dbReference type="SMART" id="SM00354">
    <property type="entry name" value="HTH_LACI"/>
    <property type="match status" value="1"/>
</dbReference>
<comment type="caution">
    <text evidence="5">The sequence shown here is derived from an EMBL/GenBank/DDBJ whole genome shotgun (WGS) entry which is preliminary data.</text>
</comment>
<keyword evidence="2" id="KW-0238">DNA-binding</keyword>
<dbReference type="CDD" id="cd01392">
    <property type="entry name" value="HTH_LacI"/>
    <property type="match status" value="1"/>
</dbReference>
<dbReference type="Pfam" id="PF13377">
    <property type="entry name" value="Peripla_BP_3"/>
    <property type="match status" value="1"/>
</dbReference>
<dbReference type="GO" id="GO:0000976">
    <property type="term" value="F:transcription cis-regulatory region binding"/>
    <property type="evidence" value="ECO:0007669"/>
    <property type="project" value="TreeGrafter"/>
</dbReference>
<accession>A0A4R7YV00</accession>
<evidence type="ECO:0000256" key="1">
    <source>
        <dbReference type="ARBA" id="ARBA00023015"/>
    </source>
</evidence>
<evidence type="ECO:0000256" key="3">
    <source>
        <dbReference type="ARBA" id="ARBA00023163"/>
    </source>
</evidence>
<dbReference type="OrthoDB" id="43195at2"/>
<dbReference type="GO" id="GO:0003700">
    <property type="term" value="F:DNA-binding transcription factor activity"/>
    <property type="evidence" value="ECO:0007669"/>
    <property type="project" value="TreeGrafter"/>
</dbReference>
<keyword evidence="3" id="KW-0804">Transcription</keyword>
<evidence type="ECO:0000313" key="6">
    <source>
        <dbReference type="Proteomes" id="UP000294697"/>
    </source>
</evidence>
<dbReference type="SUPFAM" id="SSF47413">
    <property type="entry name" value="lambda repressor-like DNA-binding domains"/>
    <property type="match status" value="1"/>
</dbReference>
<gene>
    <name evidence="5" type="ORF">C8C77_12511</name>
</gene>
<evidence type="ECO:0000259" key="4">
    <source>
        <dbReference type="PROSITE" id="PS50932"/>
    </source>
</evidence>
<dbReference type="InterPro" id="IPR010982">
    <property type="entry name" value="Lambda_DNA-bd_dom_sf"/>
</dbReference>
<dbReference type="RefSeq" id="WP_111573042.1">
    <property type="nucleotide sequence ID" value="NZ_QLME01000024.1"/>
</dbReference>
<dbReference type="Proteomes" id="UP000294697">
    <property type="component" value="Unassembled WGS sequence"/>
</dbReference>
<dbReference type="InterPro" id="IPR028082">
    <property type="entry name" value="Peripla_BP_I"/>
</dbReference>
<dbReference type="PROSITE" id="PS50932">
    <property type="entry name" value="HTH_LACI_2"/>
    <property type="match status" value="1"/>
</dbReference>
<dbReference type="SUPFAM" id="SSF53822">
    <property type="entry name" value="Periplasmic binding protein-like I"/>
    <property type="match status" value="1"/>
</dbReference>
<sequence length="341" mass="38986">MGKVKLDDIAEVAGVSKATVSNALNNRKGVGKETKDRIIEIANELGYNKTNSSTSKAPKSIRIIMYKKHGYVVSDTPFFSNLLEGIQKECRDEGYEMMISHLSRNEENYKKIINDISNDSSSGYLILATEMIEEDLNDFDLLNKPVVLLDSFFKNRDYDQVVIDNYSASYKGTQRLIEKGHKNIGYLHSSVYINNFYYRKLGFEDAIKESGIKINEDYQFRLEPTIEGSYQQMREILLTQNPELPTSFFADNDIIAFGAVKALKEYGVKIPEEVSVIGFDDMPYCEICEPKMSTVKVHKQYLGEVAVKRLIEKIELDDWVNQKIEISTELVERNSIKNINT</sequence>
<dbReference type="PANTHER" id="PTHR30146">
    <property type="entry name" value="LACI-RELATED TRANSCRIPTIONAL REPRESSOR"/>
    <property type="match status" value="1"/>
</dbReference>
<name>A0A4R7YV00_9FIRM</name>
<organism evidence="5 6">
    <name type="scientific">Halanaerobium saccharolyticum</name>
    <dbReference type="NCBI Taxonomy" id="43595"/>
    <lineage>
        <taxon>Bacteria</taxon>
        <taxon>Bacillati</taxon>
        <taxon>Bacillota</taxon>
        <taxon>Clostridia</taxon>
        <taxon>Halanaerobiales</taxon>
        <taxon>Halanaerobiaceae</taxon>
        <taxon>Halanaerobium</taxon>
    </lineage>
</organism>
<dbReference type="PANTHER" id="PTHR30146:SF109">
    <property type="entry name" value="HTH-TYPE TRANSCRIPTIONAL REGULATOR GALS"/>
    <property type="match status" value="1"/>
</dbReference>
<proteinExistence type="predicted"/>
<dbReference type="Pfam" id="PF00356">
    <property type="entry name" value="LacI"/>
    <property type="match status" value="1"/>
</dbReference>
<dbReference type="PROSITE" id="PS00356">
    <property type="entry name" value="HTH_LACI_1"/>
    <property type="match status" value="1"/>
</dbReference>
<dbReference type="AlphaFoldDB" id="A0A4R7YV00"/>
<keyword evidence="1" id="KW-0805">Transcription regulation</keyword>
<evidence type="ECO:0000256" key="2">
    <source>
        <dbReference type="ARBA" id="ARBA00023125"/>
    </source>
</evidence>
<reference evidence="5 6" key="1">
    <citation type="submission" date="2019-03" db="EMBL/GenBank/DDBJ databases">
        <title>Subsurface microbial communities from deep shales in Ohio and West Virginia, USA.</title>
        <authorList>
            <person name="Wrighton K."/>
        </authorList>
    </citation>
    <scope>NUCLEOTIDE SEQUENCE [LARGE SCALE GENOMIC DNA]</scope>
    <source>
        <strain evidence="5 6">MSL9.2</strain>
    </source>
</reference>
<dbReference type="EMBL" id="SODA01000025">
    <property type="protein sequence ID" value="TDW00771.1"/>
    <property type="molecule type" value="Genomic_DNA"/>
</dbReference>
<dbReference type="InterPro" id="IPR000843">
    <property type="entry name" value="HTH_LacI"/>
</dbReference>
<dbReference type="InterPro" id="IPR046335">
    <property type="entry name" value="LacI/GalR-like_sensor"/>
</dbReference>
<evidence type="ECO:0000313" key="5">
    <source>
        <dbReference type="EMBL" id="TDW00771.1"/>
    </source>
</evidence>
<dbReference type="Gene3D" id="1.10.260.40">
    <property type="entry name" value="lambda repressor-like DNA-binding domains"/>
    <property type="match status" value="1"/>
</dbReference>
<protein>
    <submittedName>
        <fullName evidence="5">LacI family transcriptional regulator</fullName>
    </submittedName>
</protein>
<dbReference type="Gene3D" id="3.40.50.2300">
    <property type="match status" value="2"/>
</dbReference>
<feature type="domain" description="HTH lacI-type" evidence="4">
    <location>
        <begin position="4"/>
        <end position="47"/>
    </location>
</feature>